<dbReference type="EMBL" id="BLXT01002992">
    <property type="protein sequence ID" value="GFN99309.1"/>
    <property type="molecule type" value="Genomic_DNA"/>
</dbReference>
<dbReference type="AlphaFoldDB" id="A0AAV3ZXE2"/>
<sequence length="138" mass="15476">MVFVYSPPKVITKFQALRQNRMPAAGVEPATEESCRSQCGFAIHCATDAVTDEIWLLGSAAPAFSRNVYFFTSPKLLAKFMRRKSLSSSPLHCFAFQAPGISQNTSKLDIRSLDKFFILPAPLYLDPPLLELKKIRYT</sequence>
<keyword evidence="2" id="KW-1185">Reference proteome</keyword>
<reference evidence="1 2" key="1">
    <citation type="journal article" date="2021" name="Elife">
        <title>Chloroplast acquisition without the gene transfer in kleptoplastic sea slugs, Plakobranchus ocellatus.</title>
        <authorList>
            <person name="Maeda T."/>
            <person name="Takahashi S."/>
            <person name="Yoshida T."/>
            <person name="Shimamura S."/>
            <person name="Takaki Y."/>
            <person name="Nagai Y."/>
            <person name="Toyoda A."/>
            <person name="Suzuki Y."/>
            <person name="Arimoto A."/>
            <person name="Ishii H."/>
            <person name="Satoh N."/>
            <person name="Nishiyama T."/>
            <person name="Hasebe M."/>
            <person name="Maruyama T."/>
            <person name="Minagawa J."/>
            <person name="Obokata J."/>
            <person name="Shigenobu S."/>
        </authorList>
    </citation>
    <scope>NUCLEOTIDE SEQUENCE [LARGE SCALE GENOMIC DNA]</scope>
</reference>
<accession>A0AAV3ZXE2</accession>
<gene>
    <name evidence="1" type="ORF">PoB_002581500</name>
</gene>
<dbReference type="Proteomes" id="UP000735302">
    <property type="component" value="Unassembled WGS sequence"/>
</dbReference>
<protein>
    <submittedName>
        <fullName evidence="1">Uncharacterized protein</fullName>
    </submittedName>
</protein>
<comment type="caution">
    <text evidence="1">The sequence shown here is derived from an EMBL/GenBank/DDBJ whole genome shotgun (WGS) entry which is preliminary data.</text>
</comment>
<name>A0AAV3ZXE2_9GAST</name>
<proteinExistence type="predicted"/>
<evidence type="ECO:0000313" key="2">
    <source>
        <dbReference type="Proteomes" id="UP000735302"/>
    </source>
</evidence>
<evidence type="ECO:0000313" key="1">
    <source>
        <dbReference type="EMBL" id="GFN99309.1"/>
    </source>
</evidence>
<organism evidence="1 2">
    <name type="scientific">Plakobranchus ocellatus</name>
    <dbReference type="NCBI Taxonomy" id="259542"/>
    <lineage>
        <taxon>Eukaryota</taxon>
        <taxon>Metazoa</taxon>
        <taxon>Spiralia</taxon>
        <taxon>Lophotrochozoa</taxon>
        <taxon>Mollusca</taxon>
        <taxon>Gastropoda</taxon>
        <taxon>Heterobranchia</taxon>
        <taxon>Euthyneura</taxon>
        <taxon>Panpulmonata</taxon>
        <taxon>Sacoglossa</taxon>
        <taxon>Placobranchoidea</taxon>
        <taxon>Plakobranchidae</taxon>
        <taxon>Plakobranchus</taxon>
    </lineage>
</organism>